<name>A0A2R6PGV8_ACTCC</name>
<feature type="region of interest" description="Disordered" evidence="1">
    <location>
        <begin position="1078"/>
        <end position="1118"/>
    </location>
</feature>
<evidence type="ECO:0000259" key="2">
    <source>
        <dbReference type="Pfam" id="PF12090"/>
    </source>
</evidence>
<dbReference type="AlphaFoldDB" id="A0A2R6PGV8"/>
<reference evidence="4 5" key="1">
    <citation type="submission" date="2017-07" db="EMBL/GenBank/DDBJ databases">
        <title>An improved, manually edited Actinidia chinensis var. chinensis (kiwifruit) genome highlights the challenges associated with draft genomes and gene prediction in plants.</title>
        <authorList>
            <person name="Pilkington S."/>
            <person name="Crowhurst R."/>
            <person name="Hilario E."/>
            <person name="Nardozza S."/>
            <person name="Fraser L."/>
            <person name="Peng Y."/>
            <person name="Gunaseelan K."/>
            <person name="Simpson R."/>
            <person name="Tahir J."/>
            <person name="Deroles S."/>
            <person name="Templeton K."/>
            <person name="Luo Z."/>
            <person name="Davy M."/>
            <person name="Cheng C."/>
            <person name="Mcneilage M."/>
            <person name="Scaglione D."/>
            <person name="Liu Y."/>
            <person name="Zhang Q."/>
            <person name="Datson P."/>
            <person name="De Silva N."/>
            <person name="Gardiner S."/>
            <person name="Bassett H."/>
            <person name="Chagne D."/>
            <person name="Mccallum J."/>
            <person name="Dzierzon H."/>
            <person name="Deng C."/>
            <person name="Wang Y.-Y."/>
            <person name="Barron N."/>
            <person name="Manako K."/>
            <person name="Bowen J."/>
            <person name="Foster T."/>
            <person name="Erridge Z."/>
            <person name="Tiffin H."/>
            <person name="Waite C."/>
            <person name="Davies K."/>
            <person name="Grierson E."/>
            <person name="Laing W."/>
            <person name="Kirk R."/>
            <person name="Chen X."/>
            <person name="Wood M."/>
            <person name="Montefiori M."/>
            <person name="Brummell D."/>
            <person name="Schwinn K."/>
            <person name="Catanach A."/>
            <person name="Fullerton C."/>
            <person name="Li D."/>
            <person name="Meiyalaghan S."/>
            <person name="Nieuwenhuizen N."/>
            <person name="Read N."/>
            <person name="Prakash R."/>
            <person name="Hunter D."/>
            <person name="Zhang H."/>
            <person name="Mckenzie M."/>
            <person name="Knabel M."/>
            <person name="Harris A."/>
            <person name="Allan A."/>
            <person name="Chen A."/>
            <person name="Janssen B."/>
            <person name="Plunkett B."/>
            <person name="Dwamena C."/>
            <person name="Voogd C."/>
            <person name="Leif D."/>
            <person name="Lafferty D."/>
            <person name="Souleyre E."/>
            <person name="Varkonyi-Gasic E."/>
            <person name="Gambi F."/>
            <person name="Hanley J."/>
            <person name="Yao J.-L."/>
            <person name="Cheung J."/>
            <person name="David K."/>
            <person name="Warren B."/>
            <person name="Marsh K."/>
            <person name="Snowden K."/>
            <person name="Lin-Wang K."/>
            <person name="Brian L."/>
            <person name="Martinez-Sanchez M."/>
            <person name="Wang M."/>
            <person name="Ileperuma N."/>
            <person name="Macnee N."/>
            <person name="Campin R."/>
            <person name="Mcatee P."/>
            <person name="Drummond R."/>
            <person name="Espley R."/>
            <person name="Ireland H."/>
            <person name="Wu R."/>
            <person name="Atkinson R."/>
            <person name="Karunairetnam S."/>
            <person name="Bulley S."/>
            <person name="Chunkath S."/>
            <person name="Hanley Z."/>
            <person name="Storey R."/>
            <person name="Thrimawithana A."/>
            <person name="Thomson S."/>
            <person name="David C."/>
            <person name="Testolin R."/>
        </authorList>
    </citation>
    <scope>NUCLEOTIDE SEQUENCE [LARGE SCALE GENOMIC DNA]</scope>
    <source>
        <strain evidence="5">cv. Red5</strain>
        <tissue evidence="4">Young leaf</tissue>
    </source>
</reference>
<gene>
    <name evidence="4" type="ORF">CEY00_Acc28459</name>
</gene>
<reference evidence="5" key="2">
    <citation type="journal article" date="2018" name="BMC Genomics">
        <title>A manually annotated Actinidia chinensis var. chinensis (kiwifruit) genome highlights the challenges associated with draft genomes and gene prediction in plants.</title>
        <authorList>
            <person name="Pilkington S.M."/>
            <person name="Crowhurst R."/>
            <person name="Hilario E."/>
            <person name="Nardozza S."/>
            <person name="Fraser L."/>
            <person name="Peng Y."/>
            <person name="Gunaseelan K."/>
            <person name="Simpson R."/>
            <person name="Tahir J."/>
            <person name="Deroles S.C."/>
            <person name="Templeton K."/>
            <person name="Luo Z."/>
            <person name="Davy M."/>
            <person name="Cheng C."/>
            <person name="McNeilage M."/>
            <person name="Scaglione D."/>
            <person name="Liu Y."/>
            <person name="Zhang Q."/>
            <person name="Datson P."/>
            <person name="De Silva N."/>
            <person name="Gardiner S.E."/>
            <person name="Bassett H."/>
            <person name="Chagne D."/>
            <person name="McCallum J."/>
            <person name="Dzierzon H."/>
            <person name="Deng C."/>
            <person name="Wang Y.Y."/>
            <person name="Barron L."/>
            <person name="Manako K."/>
            <person name="Bowen J."/>
            <person name="Foster T.M."/>
            <person name="Erridge Z.A."/>
            <person name="Tiffin H."/>
            <person name="Waite C.N."/>
            <person name="Davies K.M."/>
            <person name="Grierson E.P."/>
            <person name="Laing W.A."/>
            <person name="Kirk R."/>
            <person name="Chen X."/>
            <person name="Wood M."/>
            <person name="Montefiori M."/>
            <person name="Brummell D.A."/>
            <person name="Schwinn K.E."/>
            <person name="Catanach A."/>
            <person name="Fullerton C."/>
            <person name="Li D."/>
            <person name="Meiyalaghan S."/>
            <person name="Nieuwenhuizen N."/>
            <person name="Read N."/>
            <person name="Prakash R."/>
            <person name="Hunter D."/>
            <person name="Zhang H."/>
            <person name="McKenzie M."/>
            <person name="Knabel M."/>
            <person name="Harris A."/>
            <person name="Allan A.C."/>
            <person name="Gleave A."/>
            <person name="Chen A."/>
            <person name="Janssen B.J."/>
            <person name="Plunkett B."/>
            <person name="Ampomah-Dwamena C."/>
            <person name="Voogd C."/>
            <person name="Leif D."/>
            <person name="Lafferty D."/>
            <person name="Souleyre E.J.F."/>
            <person name="Varkonyi-Gasic E."/>
            <person name="Gambi F."/>
            <person name="Hanley J."/>
            <person name="Yao J.L."/>
            <person name="Cheung J."/>
            <person name="David K.M."/>
            <person name="Warren B."/>
            <person name="Marsh K."/>
            <person name="Snowden K.C."/>
            <person name="Lin-Wang K."/>
            <person name="Brian L."/>
            <person name="Martinez-Sanchez M."/>
            <person name="Wang M."/>
            <person name="Ileperuma N."/>
            <person name="Macnee N."/>
            <person name="Campin R."/>
            <person name="McAtee P."/>
            <person name="Drummond R.S.M."/>
            <person name="Espley R.V."/>
            <person name="Ireland H.S."/>
            <person name="Wu R."/>
            <person name="Atkinson R.G."/>
            <person name="Karunairetnam S."/>
            <person name="Bulley S."/>
            <person name="Chunkath S."/>
            <person name="Hanley Z."/>
            <person name="Storey R."/>
            <person name="Thrimawithana A.H."/>
            <person name="Thomson S."/>
            <person name="David C."/>
            <person name="Testolin R."/>
            <person name="Huang H."/>
            <person name="Hellens R.P."/>
            <person name="Schaffer R.J."/>
        </authorList>
    </citation>
    <scope>NUCLEOTIDE SEQUENCE [LARGE SCALE GENOMIC DNA]</scope>
    <source>
        <strain evidence="5">cv. Red5</strain>
    </source>
</reference>
<dbReference type="InterPro" id="IPR046467">
    <property type="entry name" value="PHL_dom"/>
</dbReference>
<dbReference type="GO" id="GO:0006357">
    <property type="term" value="P:regulation of transcription by RNA polymerase II"/>
    <property type="evidence" value="ECO:0007669"/>
    <property type="project" value="TreeGrafter"/>
</dbReference>
<dbReference type="GO" id="GO:0003712">
    <property type="term" value="F:transcription coregulator activity"/>
    <property type="evidence" value="ECO:0007669"/>
    <property type="project" value="InterPro"/>
</dbReference>
<feature type="region of interest" description="Disordered" evidence="1">
    <location>
        <begin position="532"/>
        <end position="575"/>
    </location>
</feature>
<proteinExistence type="predicted"/>
<dbReference type="OMA" id="WSWKKRK"/>
<dbReference type="Proteomes" id="UP000241394">
    <property type="component" value="Chromosome LG25"/>
</dbReference>
<feature type="region of interest" description="Disordered" evidence="1">
    <location>
        <begin position="336"/>
        <end position="359"/>
    </location>
</feature>
<feature type="domain" description="Spt20-like SEP" evidence="2">
    <location>
        <begin position="69"/>
        <end position="215"/>
    </location>
</feature>
<evidence type="ECO:0000313" key="4">
    <source>
        <dbReference type="EMBL" id="PSR91117.1"/>
    </source>
</evidence>
<comment type="caution">
    <text evidence="4">The sequence shown here is derived from an EMBL/GenBank/DDBJ whole genome shotgun (WGS) entry which is preliminary data.</text>
</comment>
<dbReference type="InterPro" id="IPR021950">
    <property type="entry name" value="Spt20"/>
</dbReference>
<evidence type="ECO:0000313" key="5">
    <source>
        <dbReference type="Proteomes" id="UP000241394"/>
    </source>
</evidence>
<organism evidence="4 5">
    <name type="scientific">Actinidia chinensis var. chinensis</name>
    <name type="common">Chinese soft-hair kiwi</name>
    <dbReference type="NCBI Taxonomy" id="1590841"/>
    <lineage>
        <taxon>Eukaryota</taxon>
        <taxon>Viridiplantae</taxon>
        <taxon>Streptophyta</taxon>
        <taxon>Embryophyta</taxon>
        <taxon>Tracheophyta</taxon>
        <taxon>Spermatophyta</taxon>
        <taxon>Magnoliopsida</taxon>
        <taxon>eudicotyledons</taxon>
        <taxon>Gunneridae</taxon>
        <taxon>Pentapetalae</taxon>
        <taxon>asterids</taxon>
        <taxon>Ericales</taxon>
        <taxon>Actinidiaceae</taxon>
        <taxon>Actinidia</taxon>
    </lineage>
</organism>
<evidence type="ECO:0000256" key="1">
    <source>
        <dbReference type="SAM" id="MobiDB-lite"/>
    </source>
</evidence>
<feature type="compositionally biased region" description="Polar residues" evidence="1">
    <location>
        <begin position="1109"/>
        <end position="1118"/>
    </location>
</feature>
<dbReference type="EMBL" id="NKQK01000025">
    <property type="protein sequence ID" value="PSR91117.1"/>
    <property type="molecule type" value="Genomic_DNA"/>
</dbReference>
<dbReference type="InParanoid" id="A0A2R6PGV8"/>
<dbReference type="GO" id="GO:0000124">
    <property type="term" value="C:SAGA complex"/>
    <property type="evidence" value="ECO:0007669"/>
    <property type="project" value="InterPro"/>
</dbReference>
<dbReference type="OrthoDB" id="1932706at2759"/>
<feature type="compositionally biased region" description="Low complexity" evidence="1">
    <location>
        <begin position="1087"/>
        <end position="1100"/>
    </location>
</feature>
<dbReference type="PANTHER" id="PTHR13526">
    <property type="entry name" value="TRANSCRIPTION FACTOR SPT20 HOMOLOG"/>
    <property type="match status" value="1"/>
</dbReference>
<dbReference type="Pfam" id="PF12090">
    <property type="entry name" value="Spt20_SEP"/>
    <property type="match status" value="1"/>
</dbReference>
<sequence>MGVSFKVAKAGARYRPKLLQVEDIEIENGPIIESQRRDNKGDCVGPGDKVTDYSNALVKPILCIASEDLEVSFSLNLFPDGFSIGKSNQFFNDVPKKLHPYDRASETLFCAIENGCLPGDILDDLPCKYVNGALLCEIRDYRNILPQNGDIASSMENSLVIHKVVLQMCMESVVKDISSISNDSWTYNDMLEFESRILKALQPDLRLDPKPIVDRFCEKPPAEKLNLGISWNRKKRKLNDASITERVFNNPSSTIQMSDGCASQNSNLWGDVEFQDRVSNTHLIPSSIITSKRNNNYSENMLQSSVLISQANWQLEVTNNQSLYGALTPSNAHSAPKTNYGHFDPRIPKSLTPGESRRYGTLANRRPIGKKHKQEPRNFSQEQLPDSHVETKFATELEGKSKLLYPGVGAERFLHERTHENMHPSPSSRIGQQAIQGMPKLQQVPNFRVKEEPIETSSCQSLNPWNARDNRHTLDMRIGHSNLLQSQLLQSSGLVKDNIPANAVQWNHIGQSIGNNRTNEVTQCQMGKALRHSQVPAGATNASIPSRLSNSLPRKGSLPTKRESNSHRKGLSANRVQSLAGISATSTSSSVCHPVGNPSPSPSVMDDAVIETYVPSGNSDDVLDRFSKLEMVTQRYALNDKKRKCDQIFERKFFSCTNPQLAFHHLNSEDNSLKDGKTDTISHSDCSQENKHNMYKTRKFTFVRSSHVSQANDIAHTEAQNKLTILEKLDEGIVEATAAYCHEEFDPIELHLLETFANTQHACLFAAQFSSLMMREGYRLAGYQTEPAPLVIDGQPRTSCSTATPAAQMAKLVPPTPVPGQSSCMLNPISSSMSAFNPRQSPSQNNFSGSHLLPSANLQSSLPLSAGYFSKSPLENASQLGPMHPQWQHIINKHAFRRLHMLQRERLQQQLLQKGMMMGGFSAATPSLGTMHSGGGVQGFSNIGPGSVGNVVPMGGSMPSLRMAENGGRASMSGISIDGSGGMGPTCPPNFSGVAYQAINRQPPAIQMQHQLYMQQLQEMSSPVHIPAASSWTEHASLPRSSSSLIQMEQQSQIMGSQQISSALMPHQMDSGNIMMDHENPGLSSLTPGSMSSGNTNSSMELHGLTEGGSATQTGGFK</sequence>
<accession>A0A2R6PGV8</accession>
<dbReference type="Pfam" id="PF20474">
    <property type="entry name" value="PHL"/>
    <property type="match status" value="1"/>
</dbReference>
<evidence type="ECO:0000259" key="3">
    <source>
        <dbReference type="Pfam" id="PF20474"/>
    </source>
</evidence>
<dbReference type="PANTHER" id="PTHR13526:SF23">
    <property type="entry name" value="PROTEIN PHYTOCHROME-DEPENDENT LATE-FLOWERING-LIKE"/>
    <property type="match status" value="1"/>
</dbReference>
<dbReference type="STRING" id="1590841.A0A2R6PGV8"/>
<feature type="compositionally biased region" description="Polar residues" evidence="1">
    <location>
        <begin position="540"/>
        <end position="552"/>
    </location>
</feature>
<keyword evidence="5" id="KW-1185">Reference proteome</keyword>
<dbReference type="Gramene" id="PSR91117">
    <property type="protein sequence ID" value="PSR91117"/>
    <property type="gene ID" value="CEY00_Acc28459"/>
</dbReference>
<dbReference type="InterPro" id="IPR046468">
    <property type="entry name" value="Spt20-like_SEP"/>
</dbReference>
<protein>
    <submittedName>
        <fullName evidence="4">Transcription factor like</fullName>
    </submittedName>
</protein>
<feature type="domain" description="PHL" evidence="3">
    <location>
        <begin position="635"/>
        <end position="787"/>
    </location>
</feature>